<reference evidence="3" key="1">
    <citation type="submission" date="2016-02" db="EMBL/GenBank/DDBJ databases">
        <authorList>
            <person name="Holder M.E."/>
            <person name="Ajami N.J."/>
            <person name="Petrosino J.F."/>
        </authorList>
    </citation>
    <scope>NUCLEOTIDE SEQUENCE [LARGE SCALE GENOMIC DNA]</scope>
    <source>
        <strain evidence="3">DSM 12838</strain>
    </source>
</reference>
<proteinExistence type="predicted"/>
<dbReference type="Proteomes" id="UP000063964">
    <property type="component" value="Chromosome"/>
</dbReference>
<feature type="transmembrane region" description="Helical" evidence="1">
    <location>
        <begin position="37"/>
        <end position="58"/>
    </location>
</feature>
<dbReference type="OrthoDB" id="7029786at2"/>
<keyword evidence="1" id="KW-1133">Transmembrane helix</keyword>
<feature type="transmembrane region" description="Helical" evidence="1">
    <location>
        <begin position="6"/>
        <end position="25"/>
    </location>
</feature>
<gene>
    <name evidence="2" type="ORF">AXF15_09110</name>
</gene>
<dbReference type="EMBL" id="CP014230">
    <property type="protein sequence ID" value="AMD93245.1"/>
    <property type="molecule type" value="Genomic_DNA"/>
</dbReference>
<keyword evidence="1" id="KW-0812">Transmembrane</keyword>
<name>A0A109W689_9BACT</name>
<keyword evidence="1" id="KW-0472">Membrane</keyword>
<evidence type="ECO:0000313" key="3">
    <source>
        <dbReference type="Proteomes" id="UP000063964"/>
    </source>
</evidence>
<keyword evidence="3" id="KW-1185">Reference proteome</keyword>
<organism evidence="2 3">
    <name type="scientific">Desulfomicrobium orale DSM 12838</name>
    <dbReference type="NCBI Taxonomy" id="888061"/>
    <lineage>
        <taxon>Bacteria</taxon>
        <taxon>Pseudomonadati</taxon>
        <taxon>Thermodesulfobacteriota</taxon>
        <taxon>Desulfovibrionia</taxon>
        <taxon>Desulfovibrionales</taxon>
        <taxon>Desulfomicrobiaceae</taxon>
        <taxon>Desulfomicrobium</taxon>
    </lineage>
</organism>
<dbReference type="RefSeq" id="WP_066606345.1">
    <property type="nucleotide sequence ID" value="NZ_CP014230.1"/>
</dbReference>
<evidence type="ECO:0000256" key="1">
    <source>
        <dbReference type="SAM" id="Phobius"/>
    </source>
</evidence>
<sequence>MLGLALMAFCIIYFYIWRFCTRYMYRRMIRKGYTKRQAFWSGFAVFFAFFALAFWEYIPAQIIYTYYCQFESGGKILKPLEEWKRENPDIYEALQSKNKTYIESIKVKPYRFGLIEYNGKKYHLSISGNKFINRYSYYRNIYFKMIKEYIYIQRCKK</sequence>
<dbReference type="KEGG" id="doa:AXF15_09110"/>
<dbReference type="AlphaFoldDB" id="A0A109W689"/>
<dbReference type="STRING" id="888061.AXF15_09110"/>
<protein>
    <submittedName>
        <fullName evidence="2">Uncharacterized protein</fullName>
    </submittedName>
</protein>
<evidence type="ECO:0000313" key="2">
    <source>
        <dbReference type="EMBL" id="AMD93245.1"/>
    </source>
</evidence>
<accession>A0A109W689</accession>